<dbReference type="GO" id="GO:0000166">
    <property type="term" value="F:nucleotide binding"/>
    <property type="evidence" value="ECO:0007669"/>
    <property type="project" value="InterPro"/>
</dbReference>
<dbReference type="RefSeq" id="WP_091527938.1">
    <property type="nucleotide sequence ID" value="NZ_LT629772.1"/>
</dbReference>
<feature type="domain" description="GFO/IDH/MocA-like oxidoreductase" evidence="2">
    <location>
        <begin position="129"/>
        <end position="253"/>
    </location>
</feature>
<dbReference type="InterPro" id="IPR036291">
    <property type="entry name" value="NAD(P)-bd_dom_sf"/>
</dbReference>
<sequence>MTDVRFGIIGIGNIGNTHVARFERGDIANARLVGICDSDPAKLARYPHLKGWSDSAEMIASGEVDAVIIATPHYAHTPISIDALGHGLHVLCEKPLAVHQADCDRMIAAHTDPDQVFAVMFDTRTEPRYRQLRELIRSGQLGRIRRINWILTAWFRSNAYYASSNWRATWGGEGGGMLVNQLPHDLDLFQWLFGLPQRVRAFCPIGKYHPIEVEDEVNALLEFADGSTAVLVATTGEAPGTDRREIIGDNGRVVVFPDRLEFTRTAVPTSEFNATTKESFGSPETSLETIKIDGKGGRHTEVINAFVGAVRGERSLIAEAAEGRASVSLANAIILSSELDKTVELPLDPETFEQWLADKRKASTYDAAATATGAVADMNDSFSS</sequence>
<dbReference type="InterPro" id="IPR052515">
    <property type="entry name" value="Gfo/Idh/MocA_Oxidoreductase"/>
</dbReference>
<accession>A0A1H1YPC8</accession>
<dbReference type="Gene3D" id="3.40.50.720">
    <property type="entry name" value="NAD(P)-binding Rossmann-like Domain"/>
    <property type="match status" value="1"/>
</dbReference>
<dbReference type="PANTHER" id="PTHR43249">
    <property type="entry name" value="UDP-N-ACETYL-2-AMINO-2-DEOXY-D-GLUCURONATE OXIDASE"/>
    <property type="match status" value="1"/>
</dbReference>
<dbReference type="PANTHER" id="PTHR43249:SF1">
    <property type="entry name" value="D-GLUCOSIDE 3-DEHYDROGENASE"/>
    <property type="match status" value="1"/>
</dbReference>
<dbReference type="SUPFAM" id="SSF55347">
    <property type="entry name" value="Glyceraldehyde-3-phosphate dehydrogenase-like, C-terminal domain"/>
    <property type="match status" value="1"/>
</dbReference>
<dbReference type="STRING" id="630515.SAMN04489812_4688"/>
<keyword evidence="4" id="KW-1185">Reference proteome</keyword>
<evidence type="ECO:0000313" key="3">
    <source>
        <dbReference type="EMBL" id="SDT22966.1"/>
    </source>
</evidence>
<protein>
    <submittedName>
        <fullName evidence="3">Predicted dehydrogenase</fullName>
    </submittedName>
</protein>
<organism evidence="3 4">
    <name type="scientific">Microlunatus soli</name>
    <dbReference type="NCBI Taxonomy" id="630515"/>
    <lineage>
        <taxon>Bacteria</taxon>
        <taxon>Bacillati</taxon>
        <taxon>Actinomycetota</taxon>
        <taxon>Actinomycetes</taxon>
        <taxon>Propionibacteriales</taxon>
        <taxon>Propionibacteriaceae</taxon>
        <taxon>Microlunatus</taxon>
    </lineage>
</organism>
<dbReference type="Proteomes" id="UP000199103">
    <property type="component" value="Chromosome I"/>
</dbReference>
<dbReference type="Gene3D" id="3.30.360.10">
    <property type="entry name" value="Dihydrodipicolinate Reductase, domain 2"/>
    <property type="match status" value="1"/>
</dbReference>
<dbReference type="SUPFAM" id="SSF51735">
    <property type="entry name" value="NAD(P)-binding Rossmann-fold domains"/>
    <property type="match status" value="1"/>
</dbReference>
<reference evidence="3 4" key="1">
    <citation type="submission" date="2016-10" db="EMBL/GenBank/DDBJ databases">
        <authorList>
            <person name="de Groot N.N."/>
        </authorList>
    </citation>
    <scope>NUCLEOTIDE SEQUENCE [LARGE SCALE GENOMIC DNA]</scope>
    <source>
        <strain evidence="3 4">DSM 21800</strain>
    </source>
</reference>
<dbReference type="InterPro" id="IPR000683">
    <property type="entry name" value="Gfo/Idh/MocA-like_OxRdtase_N"/>
</dbReference>
<proteinExistence type="predicted"/>
<dbReference type="EMBL" id="LT629772">
    <property type="protein sequence ID" value="SDT22966.1"/>
    <property type="molecule type" value="Genomic_DNA"/>
</dbReference>
<dbReference type="Pfam" id="PF22725">
    <property type="entry name" value="GFO_IDH_MocA_C3"/>
    <property type="match status" value="1"/>
</dbReference>
<name>A0A1H1YPC8_9ACTN</name>
<dbReference type="Pfam" id="PF01408">
    <property type="entry name" value="GFO_IDH_MocA"/>
    <property type="match status" value="1"/>
</dbReference>
<gene>
    <name evidence="3" type="ORF">SAMN04489812_4688</name>
</gene>
<feature type="domain" description="Gfo/Idh/MocA-like oxidoreductase N-terminal" evidence="1">
    <location>
        <begin position="4"/>
        <end position="119"/>
    </location>
</feature>
<dbReference type="InterPro" id="IPR055170">
    <property type="entry name" value="GFO_IDH_MocA-like_dom"/>
</dbReference>
<evidence type="ECO:0000259" key="2">
    <source>
        <dbReference type="Pfam" id="PF22725"/>
    </source>
</evidence>
<dbReference type="OrthoDB" id="9815825at2"/>
<evidence type="ECO:0000259" key="1">
    <source>
        <dbReference type="Pfam" id="PF01408"/>
    </source>
</evidence>
<dbReference type="AlphaFoldDB" id="A0A1H1YPC8"/>
<evidence type="ECO:0000313" key="4">
    <source>
        <dbReference type="Proteomes" id="UP000199103"/>
    </source>
</evidence>